<dbReference type="NCBIfam" id="TIGR03263">
    <property type="entry name" value="guanyl_kin"/>
    <property type="match status" value="1"/>
</dbReference>
<evidence type="ECO:0000256" key="11">
    <source>
        <dbReference type="ARBA" id="ARBA00030128"/>
    </source>
</evidence>
<proteinExistence type="inferred from homology"/>
<evidence type="ECO:0000256" key="5">
    <source>
        <dbReference type="ARBA" id="ARBA00016296"/>
    </source>
</evidence>
<keyword evidence="10 13" id="KW-0067">ATP-binding</keyword>
<dbReference type="Pfam" id="PF00625">
    <property type="entry name" value="Guanylate_kin"/>
    <property type="match status" value="1"/>
</dbReference>
<dbReference type="PROSITE" id="PS50052">
    <property type="entry name" value="GUANYLATE_KINASE_2"/>
    <property type="match status" value="1"/>
</dbReference>
<dbReference type="EC" id="2.7.4.8" evidence="4 13"/>
<dbReference type="FunFam" id="3.30.63.10:FF:000005">
    <property type="entry name" value="Guanylate kinase"/>
    <property type="match status" value="1"/>
</dbReference>
<evidence type="ECO:0000313" key="16">
    <source>
        <dbReference type="Proteomes" id="UP001149140"/>
    </source>
</evidence>
<dbReference type="HAMAP" id="MF_00328">
    <property type="entry name" value="Guanylate_kinase"/>
    <property type="match status" value="1"/>
</dbReference>
<evidence type="ECO:0000256" key="10">
    <source>
        <dbReference type="ARBA" id="ARBA00022840"/>
    </source>
</evidence>
<dbReference type="GO" id="GO:0004385">
    <property type="term" value="F:GMP kinase activity"/>
    <property type="evidence" value="ECO:0007669"/>
    <property type="project" value="UniProtKB-UniRule"/>
</dbReference>
<dbReference type="RefSeq" id="WP_270042833.1">
    <property type="nucleotide sequence ID" value="NZ_JAPDOD010000026.1"/>
</dbReference>
<evidence type="ECO:0000259" key="14">
    <source>
        <dbReference type="PROSITE" id="PS50052"/>
    </source>
</evidence>
<evidence type="ECO:0000256" key="3">
    <source>
        <dbReference type="ARBA" id="ARBA00005790"/>
    </source>
</evidence>
<comment type="function">
    <text evidence="1 13">Essential for recycling GMP and indirectly, cGMP.</text>
</comment>
<dbReference type="InterPro" id="IPR008144">
    <property type="entry name" value="Guanylate_kin-like_dom"/>
</dbReference>
<keyword evidence="9 13" id="KW-0418">Kinase</keyword>
<dbReference type="AlphaFoldDB" id="A0A9X3S2J8"/>
<evidence type="ECO:0000256" key="6">
    <source>
        <dbReference type="ARBA" id="ARBA00022490"/>
    </source>
</evidence>
<keyword evidence="8 13" id="KW-0547">Nucleotide-binding</keyword>
<sequence>MPGKVFVITGPSGVGKGTLIRTLLERVPELELAVSATTRAPRPGEEHGTHYHFLDDVEFDRRVIEGDFLEHAEYSGRRYGTLRSELDKRTAEGASVVLEIEVQGARQVADTMPDAIRIFIAPPSEETLRTRLIGRGTDTPEQIEARLQVAKAELAASDEFAHVVHNDRLDDAADQLEQIVRASA</sequence>
<evidence type="ECO:0000256" key="4">
    <source>
        <dbReference type="ARBA" id="ARBA00012961"/>
    </source>
</evidence>
<dbReference type="InterPro" id="IPR020590">
    <property type="entry name" value="Guanylate_kinase_CS"/>
</dbReference>
<comment type="caution">
    <text evidence="15">The sequence shown here is derived from an EMBL/GenBank/DDBJ whole genome shotgun (WGS) entry which is preliminary data.</text>
</comment>
<comment type="similarity">
    <text evidence="3 13">Belongs to the guanylate kinase family.</text>
</comment>
<dbReference type="CDD" id="cd00071">
    <property type="entry name" value="GMPK"/>
    <property type="match status" value="1"/>
</dbReference>
<protein>
    <recommendedName>
        <fullName evidence="5 13">Guanylate kinase</fullName>
        <ecNumber evidence="4 13">2.7.4.8</ecNumber>
    </recommendedName>
    <alternativeName>
        <fullName evidence="11 13">GMP kinase</fullName>
    </alternativeName>
</protein>
<dbReference type="Gene3D" id="3.30.63.10">
    <property type="entry name" value="Guanylate Kinase phosphate binding domain"/>
    <property type="match status" value="1"/>
</dbReference>
<dbReference type="SUPFAM" id="SSF52540">
    <property type="entry name" value="P-loop containing nucleoside triphosphate hydrolases"/>
    <property type="match status" value="1"/>
</dbReference>
<comment type="subcellular location">
    <subcellularLocation>
        <location evidence="2 13">Cytoplasm</location>
    </subcellularLocation>
</comment>
<gene>
    <name evidence="13 15" type="primary">gmk</name>
    <name evidence="15" type="ORF">OM076_25165</name>
</gene>
<dbReference type="SMART" id="SM00072">
    <property type="entry name" value="GuKc"/>
    <property type="match status" value="1"/>
</dbReference>
<evidence type="ECO:0000256" key="8">
    <source>
        <dbReference type="ARBA" id="ARBA00022741"/>
    </source>
</evidence>
<dbReference type="InterPro" id="IPR027417">
    <property type="entry name" value="P-loop_NTPase"/>
</dbReference>
<evidence type="ECO:0000256" key="2">
    <source>
        <dbReference type="ARBA" id="ARBA00004496"/>
    </source>
</evidence>
<name>A0A9X3S2J8_9ACTN</name>
<evidence type="ECO:0000256" key="12">
    <source>
        <dbReference type="ARBA" id="ARBA00048594"/>
    </source>
</evidence>
<comment type="catalytic activity">
    <reaction evidence="12 13">
        <text>GMP + ATP = GDP + ADP</text>
        <dbReference type="Rhea" id="RHEA:20780"/>
        <dbReference type="ChEBI" id="CHEBI:30616"/>
        <dbReference type="ChEBI" id="CHEBI:58115"/>
        <dbReference type="ChEBI" id="CHEBI:58189"/>
        <dbReference type="ChEBI" id="CHEBI:456216"/>
        <dbReference type="EC" id="2.7.4.8"/>
    </reaction>
</comment>
<dbReference type="GO" id="GO:0005829">
    <property type="term" value="C:cytosol"/>
    <property type="evidence" value="ECO:0007669"/>
    <property type="project" value="TreeGrafter"/>
</dbReference>
<dbReference type="GO" id="GO:0005524">
    <property type="term" value="F:ATP binding"/>
    <property type="evidence" value="ECO:0007669"/>
    <property type="project" value="UniProtKB-UniRule"/>
</dbReference>
<feature type="binding site" evidence="13">
    <location>
        <begin position="10"/>
        <end position="17"/>
    </location>
    <ligand>
        <name>ATP</name>
        <dbReference type="ChEBI" id="CHEBI:30616"/>
    </ligand>
</feature>
<dbReference type="PANTHER" id="PTHR23117:SF13">
    <property type="entry name" value="GUANYLATE KINASE"/>
    <property type="match status" value="1"/>
</dbReference>
<keyword evidence="7 13" id="KW-0808">Transferase</keyword>
<dbReference type="InterPro" id="IPR017665">
    <property type="entry name" value="Guanylate_kinase"/>
</dbReference>
<dbReference type="InterPro" id="IPR008145">
    <property type="entry name" value="GK/Ca_channel_bsu"/>
</dbReference>
<keyword evidence="16" id="KW-1185">Reference proteome</keyword>
<feature type="domain" description="Guanylate kinase-like" evidence="14">
    <location>
        <begin position="3"/>
        <end position="181"/>
    </location>
</feature>
<reference evidence="15" key="1">
    <citation type="submission" date="2022-10" db="EMBL/GenBank/DDBJ databases">
        <title>The WGS of Solirubrobacter ginsenosidimutans DSM 21036.</title>
        <authorList>
            <person name="Jiang Z."/>
        </authorList>
    </citation>
    <scope>NUCLEOTIDE SEQUENCE</scope>
    <source>
        <strain evidence="15">DSM 21036</strain>
    </source>
</reference>
<evidence type="ECO:0000256" key="9">
    <source>
        <dbReference type="ARBA" id="ARBA00022777"/>
    </source>
</evidence>
<evidence type="ECO:0000313" key="15">
    <source>
        <dbReference type="EMBL" id="MDA0163589.1"/>
    </source>
</evidence>
<dbReference type="PANTHER" id="PTHR23117">
    <property type="entry name" value="GUANYLATE KINASE-RELATED"/>
    <property type="match status" value="1"/>
</dbReference>
<dbReference type="PROSITE" id="PS00856">
    <property type="entry name" value="GUANYLATE_KINASE_1"/>
    <property type="match status" value="1"/>
</dbReference>
<keyword evidence="6 13" id="KW-0963">Cytoplasm</keyword>
<evidence type="ECO:0000256" key="1">
    <source>
        <dbReference type="ARBA" id="ARBA00003531"/>
    </source>
</evidence>
<evidence type="ECO:0000256" key="7">
    <source>
        <dbReference type="ARBA" id="ARBA00022679"/>
    </source>
</evidence>
<dbReference type="Proteomes" id="UP001149140">
    <property type="component" value="Unassembled WGS sequence"/>
</dbReference>
<dbReference type="Gene3D" id="3.40.50.300">
    <property type="entry name" value="P-loop containing nucleotide triphosphate hydrolases"/>
    <property type="match status" value="1"/>
</dbReference>
<organism evidence="15 16">
    <name type="scientific">Solirubrobacter ginsenosidimutans</name>
    <dbReference type="NCBI Taxonomy" id="490573"/>
    <lineage>
        <taxon>Bacteria</taxon>
        <taxon>Bacillati</taxon>
        <taxon>Actinomycetota</taxon>
        <taxon>Thermoleophilia</taxon>
        <taxon>Solirubrobacterales</taxon>
        <taxon>Solirubrobacteraceae</taxon>
        <taxon>Solirubrobacter</taxon>
    </lineage>
</organism>
<evidence type="ECO:0000256" key="13">
    <source>
        <dbReference type="HAMAP-Rule" id="MF_00328"/>
    </source>
</evidence>
<accession>A0A9X3S2J8</accession>
<dbReference type="EMBL" id="JAPDOD010000026">
    <property type="protein sequence ID" value="MDA0163589.1"/>
    <property type="molecule type" value="Genomic_DNA"/>
</dbReference>